<organism evidence="9 10">
    <name type="scientific">Desulfofustis glycolicus DSM 9705</name>
    <dbReference type="NCBI Taxonomy" id="1121409"/>
    <lineage>
        <taxon>Bacteria</taxon>
        <taxon>Pseudomonadati</taxon>
        <taxon>Thermodesulfobacteriota</taxon>
        <taxon>Desulfobulbia</taxon>
        <taxon>Desulfobulbales</taxon>
        <taxon>Desulfocapsaceae</taxon>
        <taxon>Desulfofustis</taxon>
    </lineage>
</organism>
<keyword evidence="10" id="KW-1185">Reference proteome</keyword>
<evidence type="ECO:0000256" key="5">
    <source>
        <dbReference type="ARBA" id="ARBA00022989"/>
    </source>
</evidence>
<dbReference type="PIRSF" id="PIRSF006066">
    <property type="entry name" value="HI0050"/>
    <property type="match status" value="1"/>
</dbReference>
<evidence type="ECO:0000313" key="9">
    <source>
        <dbReference type="EMBL" id="SHH47685.1"/>
    </source>
</evidence>
<dbReference type="AlphaFoldDB" id="A0A1M5TA75"/>
<keyword evidence="5 7" id="KW-1133">Transmembrane helix</keyword>
<feature type="transmembrane region" description="Helical" evidence="7">
    <location>
        <begin position="142"/>
        <end position="166"/>
    </location>
</feature>
<feature type="transmembrane region" description="Helical" evidence="7">
    <location>
        <begin position="246"/>
        <end position="265"/>
    </location>
</feature>
<gene>
    <name evidence="9" type="ORF">SAMN02745124_00685</name>
</gene>
<dbReference type="OrthoDB" id="9790209at2"/>
<dbReference type="InterPro" id="IPR010656">
    <property type="entry name" value="DctM"/>
</dbReference>
<dbReference type="InterPro" id="IPR004681">
    <property type="entry name" value="TRAP_DctM"/>
</dbReference>
<dbReference type="EMBL" id="FQXS01000002">
    <property type="protein sequence ID" value="SHH47685.1"/>
    <property type="molecule type" value="Genomic_DNA"/>
</dbReference>
<dbReference type="RefSeq" id="WP_073373410.1">
    <property type="nucleotide sequence ID" value="NZ_FQXS01000002.1"/>
</dbReference>
<feature type="domain" description="TRAP C4-dicarboxylate transport system permease DctM subunit" evidence="8">
    <location>
        <begin position="7"/>
        <end position="422"/>
    </location>
</feature>
<evidence type="ECO:0000256" key="1">
    <source>
        <dbReference type="ARBA" id="ARBA00004429"/>
    </source>
</evidence>
<dbReference type="Proteomes" id="UP000184139">
    <property type="component" value="Unassembled WGS sequence"/>
</dbReference>
<feature type="transmembrane region" description="Helical" evidence="7">
    <location>
        <begin position="85"/>
        <end position="111"/>
    </location>
</feature>
<evidence type="ECO:0000256" key="4">
    <source>
        <dbReference type="ARBA" id="ARBA00022692"/>
    </source>
</evidence>
<dbReference type="PANTHER" id="PTHR33362">
    <property type="entry name" value="SIALIC ACID TRAP TRANSPORTER PERMEASE PROTEIN SIAT-RELATED"/>
    <property type="match status" value="1"/>
</dbReference>
<evidence type="ECO:0000259" key="8">
    <source>
        <dbReference type="Pfam" id="PF06808"/>
    </source>
</evidence>
<keyword evidence="3" id="KW-0997">Cell inner membrane</keyword>
<evidence type="ECO:0000256" key="7">
    <source>
        <dbReference type="SAM" id="Phobius"/>
    </source>
</evidence>
<reference evidence="9 10" key="1">
    <citation type="submission" date="2016-11" db="EMBL/GenBank/DDBJ databases">
        <authorList>
            <person name="Jaros S."/>
            <person name="Januszkiewicz K."/>
            <person name="Wedrychowicz H."/>
        </authorList>
    </citation>
    <scope>NUCLEOTIDE SEQUENCE [LARGE SCALE GENOMIC DNA]</scope>
    <source>
        <strain evidence="9 10">DSM 9705</strain>
    </source>
</reference>
<evidence type="ECO:0000256" key="3">
    <source>
        <dbReference type="ARBA" id="ARBA00022519"/>
    </source>
</evidence>
<evidence type="ECO:0000313" key="10">
    <source>
        <dbReference type="Proteomes" id="UP000184139"/>
    </source>
</evidence>
<feature type="transmembrane region" description="Helical" evidence="7">
    <location>
        <begin position="319"/>
        <end position="348"/>
    </location>
</feature>
<dbReference type="NCBIfam" id="TIGR00786">
    <property type="entry name" value="dctM"/>
    <property type="match status" value="1"/>
</dbReference>
<feature type="transmembrane region" description="Helical" evidence="7">
    <location>
        <begin position="401"/>
        <end position="426"/>
    </location>
</feature>
<name>A0A1M5TA75_9BACT</name>
<keyword evidence="2" id="KW-1003">Cell membrane</keyword>
<evidence type="ECO:0000256" key="2">
    <source>
        <dbReference type="ARBA" id="ARBA00022475"/>
    </source>
</evidence>
<dbReference type="STRING" id="1121409.SAMN02745124_00685"/>
<feature type="transmembrane region" description="Helical" evidence="7">
    <location>
        <begin position="117"/>
        <end position="135"/>
    </location>
</feature>
<evidence type="ECO:0000256" key="6">
    <source>
        <dbReference type="ARBA" id="ARBA00023136"/>
    </source>
</evidence>
<comment type="subcellular location">
    <subcellularLocation>
        <location evidence="1">Cell inner membrane</location>
        <topology evidence="1">Multi-pass membrane protein</topology>
    </subcellularLocation>
</comment>
<proteinExistence type="predicted"/>
<feature type="transmembrane region" description="Helical" evidence="7">
    <location>
        <begin position="360"/>
        <end position="381"/>
    </location>
</feature>
<accession>A0A1M5TA75</accession>
<dbReference type="Pfam" id="PF06808">
    <property type="entry name" value="DctM"/>
    <property type="match status" value="1"/>
</dbReference>
<keyword evidence="4 7" id="KW-0812">Transmembrane</keyword>
<protein>
    <submittedName>
        <fullName evidence="9">TRAP transporter, DctM subunit</fullName>
    </submittedName>
</protein>
<feature type="transmembrane region" description="Helical" evidence="7">
    <location>
        <begin position="277"/>
        <end position="299"/>
    </location>
</feature>
<feature type="transmembrane region" description="Helical" evidence="7">
    <location>
        <begin position="55"/>
        <end position="73"/>
    </location>
</feature>
<sequence length="432" mass="45588">MIGASLFIVFILMMLAGVPIGVSMGLSAALAIGLANPDTQWFGLLAVPQNFYAGLGKYPLLAIPMFVLVGIIFNRSGVALRLVRFAVSIFGQGPGMLPLVAIAVALLLGGISGSGPATAAAVGSVMIVAMTRAGYPPAFSASVIGAASAIDILIPPSIALIIYSVLVPGASVPAMFAAGMVPGILVGLALIIPSVLLARKHRMGLQEAALSKPLFWPSLREASWGLAAPVLILGGMRLGWFTPTEAAVVAVFYGLFVGMVIHRTIAVRDLFGILRDAGELSAVILIVVALAGIFAYSLSTLGIIDPITEAIVNSGLGQYGVLFLLILLLVFVGMFLDGISIFLIFVPILMPIALFYQWDLVWFGVLLTLMVAVGQFTPPLAVNLMVSCRIAQVSMEQTVRWVSWLLFSVLCVLLLVIVFPQLVLWLPQTLGY</sequence>
<keyword evidence="6 7" id="KW-0472">Membrane</keyword>
<feature type="transmembrane region" description="Helical" evidence="7">
    <location>
        <begin position="172"/>
        <end position="198"/>
    </location>
</feature>
<dbReference type="GO" id="GO:0022857">
    <property type="term" value="F:transmembrane transporter activity"/>
    <property type="evidence" value="ECO:0007669"/>
    <property type="project" value="TreeGrafter"/>
</dbReference>
<dbReference type="GO" id="GO:0005886">
    <property type="term" value="C:plasma membrane"/>
    <property type="evidence" value="ECO:0007669"/>
    <property type="project" value="UniProtKB-SubCell"/>
</dbReference>